<gene>
    <name evidence="1" type="ORF">ACFSUF_04570</name>
</gene>
<keyword evidence="2" id="KW-1185">Reference proteome</keyword>
<dbReference type="EMBL" id="JBHUME010000005">
    <property type="protein sequence ID" value="MFD2611693.1"/>
    <property type="molecule type" value="Genomic_DNA"/>
</dbReference>
<protein>
    <submittedName>
        <fullName evidence="1">Uncharacterized protein</fullName>
    </submittedName>
</protein>
<reference evidence="2" key="1">
    <citation type="journal article" date="2019" name="Int. J. Syst. Evol. Microbiol.">
        <title>The Global Catalogue of Microorganisms (GCM) 10K type strain sequencing project: providing services to taxonomists for standard genome sequencing and annotation.</title>
        <authorList>
            <consortium name="The Broad Institute Genomics Platform"/>
            <consortium name="The Broad Institute Genome Sequencing Center for Infectious Disease"/>
            <person name="Wu L."/>
            <person name="Ma J."/>
        </authorList>
    </citation>
    <scope>NUCLEOTIDE SEQUENCE [LARGE SCALE GENOMIC DNA]</scope>
    <source>
        <strain evidence="2">KCTC 3950</strain>
    </source>
</reference>
<comment type="caution">
    <text evidence="1">The sequence shown here is derived from an EMBL/GenBank/DDBJ whole genome shotgun (WGS) entry which is preliminary data.</text>
</comment>
<evidence type="ECO:0000313" key="1">
    <source>
        <dbReference type="EMBL" id="MFD2611693.1"/>
    </source>
</evidence>
<evidence type="ECO:0000313" key="2">
    <source>
        <dbReference type="Proteomes" id="UP001597541"/>
    </source>
</evidence>
<dbReference type="Proteomes" id="UP001597541">
    <property type="component" value="Unassembled WGS sequence"/>
</dbReference>
<accession>A0ABW5P935</accession>
<proteinExistence type="predicted"/>
<sequence length="97" mass="11484">MLIKKKADIDLVLETFPEVAHWDQEGRKHYFVFEDRKRGGQWTLMQYEKDLFSIHGIGLDYADEQEQFFDQPQNIVSFLWENRSAFNAAVKPMVTLS</sequence>
<organism evidence="1 2">
    <name type="scientific">Paenibacillus gansuensis</name>
    <dbReference type="NCBI Taxonomy" id="306542"/>
    <lineage>
        <taxon>Bacteria</taxon>
        <taxon>Bacillati</taxon>
        <taxon>Bacillota</taxon>
        <taxon>Bacilli</taxon>
        <taxon>Bacillales</taxon>
        <taxon>Paenibacillaceae</taxon>
        <taxon>Paenibacillus</taxon>
    </lineage>
</organism>
<dbReference type="RefSeq" id="WP_377600586.1">
    <property type="nucleotide sequence ID" value="NZ_JBHUME010000005.1"/>
</dbReference>
<name>A0ABW5P935_9BACL</name>